<feature type="transmembrane region" description="Helical" evidence="10">
    <location>
        <begin position="66"/>
        <end position="87"/>
    </location>
</feature>
<feature type="compositionally biased region" description="Basic and acidic residues" evidence="9">
    <location>
        <begin position="605"/>
        <end position="616"/>
    </location>
</feature>
<dbReference type="PROSITE" id="PS50929">
    <property type="entry name" value="ABC_TM1F"/>
    <property type="match status" value="1"/>
</dbReference>
<dbReference type="SMART" id="SM00382">
    <property type="entry name" value="AAA"/>
    <property type="match status" value="1"/>
</dbReference>
<dbReference type="RefSeq" id="WP_125128556.1">
    <property type="nucleotide sequence ID" value="NZ_RHJS01000002.1"/>
</dbReference>
<evidence type="ECO:0000313" key="13">
    <source>
        <dbReference type="EMBL" id="RRK33234.1"/>
    </source>
</evidence>
<dbReference type="GO" id="GO:0005886">
    <property type="term" value="C:plasma membrane"/>
    <property type="evidence" value="ECO:0007669"/>
    <property type="project" value="UniProtKB-SubCell"/>
</dbReference>
<evidence type="ECO:0000256" key="8">
    <source>
        <dbReference type="ARBA" id="ARBA00023136"/>
    </source>
</evidence>
<dbReference type="InterPro" id="IPR039421">
    <property type="entry name" value="Type_1_exporter"/>
</dbReference>
<gene>
    <name evidence="13" type="ORF">EBB54_19250</name>
</gene>
<feature type="domain" description="ABC transmembrane type-1" evidence="12">
    <location>
        <begin position="26"/>
        <end position="312"/>
    </location>
</feature>
<keyword evidence="8 10" id="KW-0472">Membrane</keyword>
<dbReference type="PANTHER" id="PTHR43394:SF1">
    <property type="entry name" value="ATP-BINDING CASSETTE SUB-FAMILY B MEMBER 10, MITOCHONDRIAL"/>
    <property type="match status" value="1"/>
</dbReference>
<dbReference type="SUPFAM" id="SSF90123">
    <property type="entry name" value="ABC transporter transmembrane region"/>
    <property type="match status" value="1"/>
</dbReference>
<evidence type="ECO:0000259" key="12">
    <source>
        <dbReference type="PROSITE" id="PS50929"/>
    </source>
</evidence>
<dbReference type="InterPro" id="IPR003439">
    <property type="entry name" value="ABC_transporter-like_ATP-bd"/>
</dbReference>
<evidence type="ECO:0000256" key="2">
    <source>
        <dbReference type="ARBA" id="ARBA00022448"/>
    </source>
</evidence>
<feature type="transmembrane region" description="Helical" evidence="10">
    <location>
        <begin position="171"/>
        <end position="191"/>
    </location>
</feature>
<keyword evidence="4 10" id="KW-0812">Transmembrane</keyword>
<feature type="transmembrane region" description="Helical" evidence="10">
    <location>
        <begin position="148"/>
        <end position="165"/>
    </location>
</feature>
<keyword evidence="2" id="KW-0813">Transport</keyword>
<dbReference type="EMBL" id="RHJS01000002">
    <property type="protein sequence ID" value="RRK33234.1"/>
    <property type="molecule type" value="Genomic_DNA"/>
</dbReference>
<evidence type="ECO:0000313" key="14">
    <source>
        <dbReference type="Proteomes" id="UP000274920"/>
    </source>
</evidence>
<evidence type="ECO:0000256" key="3">
    <source>
        <dbReference type="ARBA" id="ARBA00022475"/>
    </source>
</evidence>
<dbReference type="GO" id="GO:0015421">
    <property type="term" value="F:ABC-type oligopeptide transporter activity"/>
    <property type="evidence" value="ECO:0007669"/>
    <property type="project" value="TreeGrafter"/>
</dbReference>
<dbReference type="Gene3D" id="1.20.1560.10">
    <property type="entry name" value="ABC transporter type 1, transmembrane domain"/>
    <property type="match status" value="1"/>
</dbReference>
<evidence type="ECO:0000256" key="4">
    <source>
        <dbReference type="ARBA" id="ARBA00022692"/>
    </source>
</evidence>
<protein>
    <submittedName>
        <fullName evidence="13">ABC transporter ATP-binding protein</fullName>
    </submittedName>
</protein>
<keyword evidence="3" id="KW-1003">Cell membrane</keyword>
<dbReference type="FunFam" id="3.40.50.300:FF:000221">
    <property type="entry name" value="Multidrug ABC transporter ATP-binding protein"/>
    <property type="match status" value="1"/>
</dbReference>
<comment type="subcellular location">
    <subcellularLocation>
        <location evidence="1">Cell membrane</location>
        <topology evidence="1">Multi-pass membrane protein</topology>
    </subcellularLocation>
</comment>
<dbReference type="GO" id="GO:0016887">
    <property type="term" value="F:ATP hydrolysis activity"/>
    <property type="evidence" value="ECO:0007669"/>
    <property type="project" value="InterPro"/>
</dbReference>
<reference evidence="13" key="1">
    <citation type="submission" date="2018-10" db="EMBL/GenBank/DDBJ databases">
        <title>Schaedlerella arabinophila gen. nov. sp. nov., isolated from the mouse intestinal tract and comparative analysis with the genome of the closely related altered Schaedler flora strain ASF502.</title>
        <authorList>
            <person name="Miyake S."/>
            <person name="Soh M."/>
            <person name="Seedorf H."/>
        </authorList>
    </citation>
    <scope>NUCLEOTIDE SEQUENCE [LARGE SCALE GENOMIC DNA]</scope>
    <source>
        <strain evidence="13">DSM 106076</strain>
    </source>
</reference>
<dbReference type="Pfam" id="PF00664">
    <property type="entry name" value="ABC_membrane"/>
    <property type="match status" value="1"/>
</dbReference>
<proteinExistence type="predicted"/>
<evidence type="ECO:0000256" key="5">
    <source>
        <dbReference type="ARBA" id="ARBA00022741"/>
    </source>
</evidence>
<dbReference type="Pfam" id="PF00005">
    <property type="entry name" value="ABC_tran"/>
    <property type="match status" value="1"/>
</dbReference>
<dbReference type="PROSITE" id="PS50893">
    <property type="entry name" value="ABC_TRANSPORTER_2"/>
    <property type="match status" value="1"/>
</dbReference>
<dbReference type="AlphaFoldDB" id="A0A3R8LH45"/>
<dbReference type="PROSITE" id="PS00211">
    <property type="entry name" value="ABC_TRANSPORTER_1"/>
    <property type="match status" value="1"/>
</dbReference>
<dbReference type="CDD" id="cd18542">
    <property type="entry name" value="ABC_6TM_YknU_like"/>
    <property type="match status" value="1"/>
</dbReference>
<keyword evidence="14" id="KW-1185">Reference proteome</keyword>
<feature type="domain" description="ABC transporter" evidence="11">
    <location>
        <begin position="354"/>
        <end position="590"/>
    </location>
</feature>
<evidence type="ECO:0000256" key="10">
    <source>
        <dbReference type="SAM" id="Phobius"/>
    </source>
</evidence>
<comment type="caution">
    <text evidence="13">The sequence shown here is derived from an EMBL/GenBank/DDBJ whole genome shotgun (WGS) entry which is preliminary data.</text>
</comment>
<dbReference type="GO" id="GO:0005524">
    <property type="term" value="F:ATP binding"/>
    <property type="evidence" value="ECO:0007669"/>
    <property type="project" value="UniProtKB-KW"/>
</dbReference>
<organism evidence="13 14">
    <name type="scientific">Schaedlerella arabinosiphila</name>
    <dbReference type="NCBI Taxonomy" id="2044587"/>
    <lineage>
        <taxon>Bacteria</taxon>
        <taxon>Bacillati</taxon>
        <taxon>Bacillota</taxon>
        <taxon>Clostridia</taxon>
        <taxon>Lachnospirales</taxon>
        <taxon>Lachnospiraceae</taxon>
        <taxon>Schaedlerella</taxon>
    </lineage>
</organism>
<dbReference type="PANTHER" id="PTHR43394">
    <property type="entry name" value="ATP-DEPENDENT PERMEASE MDL1, MITOCHONDRIAL"/>
    <property type="match status" value="1"/>
</dbReference>
<evidence type="ECO:0000256" key="9">
    <source>
        <dbReference type="SAM" id="MobiDB-lite"/>
    </source>
</evidence>
<sequence>MKSIDTKYRKLNLTGRFFDGSKIYFAVAVGASLATTALNALTPQIFRFSIDSVLGGEKYIYLSGHLWVLSLLLIGVAVLSGISQYICRSNTAMAGENFAKNMRDALFVHVQKLPMQWHDQNQTGDIIQRCTSDVEVIRNFVVTQLLEVFRTVFLVVISFVMMLYMNVKLSLVVLAFVPVVVLYSAIFYRLIAKRFVDADEAEGELSTVVQENATGVRVVRAFGREKFEMDRFREKNEIFARLWIKLGTLSGLYWGVGDLITGFQVVAVIVLGTAEAVRGAISVGEFVAFASYNTTLVWPIRGLGRILSDMSKAGVSFERVDYIIRAEEEAYTDSDRRTDRKETEGTGRPHKFDICFEDVNFAYESGKEVLSDVRFSIPQGSAFGILGGTGSGKSTIVQLLTRLYELKEGQGRICIGGRDIREIPLEQLRGCVGMVLQEPFLYSRTIRENIGACAPDASMEDIRRGAKIACVDGSVMSFPDGYETLVGERGVTLSGGQRQRVAIARMLLQNAPILVFDDSLSAVDSQTDSMIRKALGDCMKDATVILISHRITTLMGADQILVLNHGRVEEMGTHHELIERQGIYRRIYDIQMSQDDRQQMTAEAEECREPAAEIHSDSQSVSGDSRNPAWQEGGAEDGGI</sequence>
<evidence type="ECO:0000256" key="1">
    <source>
        <dbReference type="ARBA" id="ARBA00004651"/>
    </source>
</evidence>
<keyword evidence="7 10" id="KW-1133">Transmembrane helix</keyword>
<dbReference type="Proteomes" id="UP000274920">
    <property type="component" value="Unassembled WGS sequence"/>
</dbReference>
<dbReference type="InterPro" id="IPR003593">
    <property type="entry name" value="AAA+_ATPase"/>
</dbReference>
<name>A0A3R8LH45_9FIRM</name>
<keyword evidence="6 13" id="KW-0067">ATP-binding</keyword>
<keyword evidence="5" id="KW-0547">Nucleotide-binding</keyword>
<dbReference type="SUPFAM" id="SSF52540">
    <property type="entry name" value="P-loop containing nucleoside triphosphate hydrolases"/>
    <property type="match status" value="1"/>
</dbReference>
<evidence type="ECO:0000256" key="7">
    <source>
        <dbReference type="ARBA" id="ARBA00022989"/>
    </source>
</evidence>
<dbReference type="InterPro" id="IPR036640">
    <property type="entry name" value="ABC1_TM_sf"/>
</dbReference>
<feature type="transmembrane region" description="Helical" evidence="10">
    <location>
        <begin position="23"/>
        <end position="46"/>
    </location>
</feature>
<dbReference type="InterPro" id="IPR027417">
    <property type="entry name" value="P-loop_NTPase"/>
</dbReference>
<feature type="region of interest" description="Disordered" evidence="9">
    <location>
        <begin position="595"/>
        <end position="640"/>
    </location>
</feature>
<evidence type="ECO:0000256" key="6">
    <source>
        <dbReference type="ARBA" id="ARBA00022840"/>
    </source>
</evidence>
<dbReference type="Gene3D" id="3.40.50.300">
    <property type="entry name" value="P-loop containing nucleotide triphosphate hydrolases"/>
    <property type="match status" value="1"/>
</dbReference>
<dbReference type="InterPro" id="IPR011527">
    <property type="entry name" value="ABC1_TM_dom"/>
</dbReference>
<dbReference type="InterPro" id="IPR017871">
    <property type="entry name" value="ABC_transporter-like_CS"/>
</dbReference>
<accession>A0A3R8LH45</accession>
<evidence type="ECO:0000259" key="11">
    <source>
        <dbReference type="PROSITE" id="PS50893"/>
    </source>
</evidence>